<evidence type="ECO:0000313" key="3">
    <source>
        <dbReference type="Proteomes" id="UP000095743"/>
    </source>
</evidence>
<dbReference type="Gene3D" id="3.90.1200.10">
    <property type="match status" value="1"/>
</dbReference>
<reference evidence="2 3" key="1">
    <citation type="submission" date="2016-09" db="EMBL/GenBank/DDBJ databases">
        <title>Genomic analysis reveals versatility of anaerobic energy metabolism of Geosporobacter ferrireducens IRF9 of phylum Firmicutes.</title>
        <authorList>
            <person name="Kim S.-J."/>
        </authorList>
    </citation>
    <scope>NUCLEOTIDE SEQUENCE [LARGE SCALE GENOMIC DNA]</scope>
    <source>
        <strain evidence="2 3">IRF9</strain>
    </source>
</reference>
<dbReference type="EMBL" id="CP017269">
    <property type="protein sequence ID" value="AOT71529.1"/>
    <property type="molecule type" value="Genomic_DNA"/>
</dbReference>
<dbReference type="InterPro" id="IPR047175">
    <property type="entry name" value="CotS-like"/>
</dbReference>
<dbReference type="NCBIfam" id="TIGR02906">
    <property type="entry name" value="spore_CotS"/>
    <property type="match status" value="1"/>
</dbReference>
<dbReference type="OrthoDB" id="9771902at2"/>
<dbReference type="Pfam" id="PF01636">
    <property type="entry name" value="APH"/>
    <property type="match status" value="1"/>
</dbReference>
<dbReference type="KEGG" id="gfe:Gferi_19530"/>
<evidence type="ECO:0000259" key="1">
    <source>
        <dbReference type="Pfam" id="PF01636"/>
    </source>
</evidence>
<dbReference type="PANTHER" id="PTHR39179:SF1">
    <property type="entry name" value="SPORE COAT PROTEIN I"/>
    <property type="match status" value="1"/>
</dbReference>
<dbReference type="AlphaFoldDB" id="A0A1D8GKU2"/>
<organism evidence="2 3">
    <name type="scientific">Geosporobacter ferrireducens</name>
    <dbReference type="NCBI Taxonomy" id="1424294"/>
    <lineage>
        <taxon>Bacteria</taxon>
        <taxon>Bacillati</taxon>
        <taxon>Bacillota</taxon>
        <taxon>Clostridia</taxon>
        <taxon>Peptostreptococcales</taxon>
        <taxon>Thermotaleaceae</taxon>
        <taxon>Geosporobacter</taxon>
    </lineage>
</organism>
<dbReference type="PANTHER" id="PTHR39179">
    <property type="entry name" value="SPORE COAT PROTEIN I"/>
    <property type="match status" value="1"/>
</dbReference>
<name>A0A1D8GKU2_9FIRM</name>
<accession>A0A1D8GKU2</accession>
<proteinExistence type="predicted"/>
<sequence length="340" mass="39273">MNSKLASSDLNVLAKKVLLNYWLAPAHLVIIQNEGLKTLWKFKDKEQTFCLKRLRHSIDKAAFTVNAQIHIYNNQGKVPKIYLNKDNEPITEHEEQLFVLYEWIEGRDLNFSLPSDLAIAIKGLANFHLASKGYTAPDHARISSKLENWPNQYESMAKRLEKWREEAVSKQQMPSFQAYLSCIDEMLEIANMAIEEIKKSSYEKLTGIPLQECTLCHQDYGEGNVIYSNDILYVIDLDSTTYDLPLRDLRKIIGKQMQNLSSCNEEKIMSILKWYEEVNPLSQEYKKILIIDLMYPHGFFGAVKDIFKKSKAISSSKIKGAATFERKKLQLLKNLLQKVD</sequence>
<dbReference type="RefSeq" id="WP_069979477.1">
    <property type="nucleotide sequence ID" value="NZ_CP017269.1"/>
</dbReference>
<protein>
    <recommendedName>
        <fullName evidence="1">Aminoglycoside phosphotransferase domain-containing protein</fullName>
    </recommendedName>
</protein>
<feature type="domain" description="Aminoglycoside phosphotransferase" evidence="1">
    <location>
        <begin position="40"/>
        <end position="249"/>
    </location>
</feature>
<dbReference type="STRING" id="1424294.Gferi_19530"/>
<dbReference type="SUPFAM" id="SSF56112">
    <property type="entry name" value="Protein kinase-like (PK-like)"/>
    <property type="match status" value="1"/>
</dbReference>
<keyword evidence="3" id="KW-1185">Reference proteome</keyword>
<dbReference type="Proteomes" id="UP000095743">
    <property type="component" value="Chromosome"/>
</dbReference>
<evidence type="ECO:0000313" key="2">
    <source>
        <dbReference type="EMBL" id="AOT71529.1"/>
    </source>
</evidence>
<dbReference type="InterPro" id="IPR011009">
    <property type="entry name" value="Kinase-like_dom_sf"/>
</dbReference>
<dbReference type="InterPro" id="IPR014255">
    <property type="entry name" value="Spore_coat_CotS"/>
</dbReference>
<gene>
    <name evidence="2" type="ORF">Gferi_19530</name>
</gene>
<dbReference type="GO" id="GO:0042601">
    <property type="term" value="C:endospore-forming forespore"/>
    <property type="evidence" value="ECO:0007669"/>
    <property type="project" value="TreeGrafter"/>
</dbReference>
<dbReference type="InterPro" id="IPR002575">
    <property type="entry name" value="Aminoglycoside_PTrfase"/>
</dbReference>
<dbReference type="Gene3D" id="3.30.200.20">
    <property type="entry name" value="Phosphorylase Kinase, domain 1"/>
    <property type="match status" value="1"/>
</dbReference>